<dbReference type="UniPathway" id="UPA00834">
    <property type="reaction ID" value="UER00712"/>
</dbReference>
<dbReference type="InterPro" id="IPR044878">
    <property type="entry name" value="UbiA_sf"/>
</dbReference>
<comment type="miscellaneous">
    <text evidence="11">Carbon 2 of the heme B porphyrin ring is defined according to the Fischer nomenclature.</text>
</comment>
<dbReference type="AlphaFoldDB" id="A0A7J2TGN5"/>
<feature type="transmembrane region" description="Helical" evidence="11">
    <location>
        <begin position="12"/>
        <end position="28"/>
    </location>
</feature>
<evidence type="ECO:0000256" key="6">
    <source>
        <dbReference type="ARBA" id="ARBA00022692"/>
    </source>
</evidence>
<keyword evidence="11" id="KW-1003">Cell membrane</keyword>
<gene>
    <name evidence="12" type="primary">cyoE</name>
    <name evidence="11" type="synonym">ctaB</name>
    <name evidence="12" type="ORF">ENP88_00810</name>
</gene>
<dbReference type="GO" id="GO:0048034">
    <property type="term" value="P:heme O biosynthetic process"/>
    <property type="evidence" value="ECO:0007669"/>
    <property type="project" value="UniProtKB-UniRule"/>
</dbReference>
<evidence type="ECO:0000256" key="5">
    <source>
        <dbReference type="ARBA" id="ARBA00022679"/>
    </source>
</evidence>
<feature type="transmembrane region" description="Helical" evidence="11">
    <location>
        <begin position="224"/>
        <end position="243"/>
    </location>
</feature>
<keyword evidence="6 11" id="KW-0812">Transmembrane</keyword>
<evidence type="ECO:0000256" key="8">
    <source>
        <dbReference type="ARBA" id="ARBA00023133"/>
    </source>
</evidence>
<dbReference type="Gene3D" id="1.20.120.1780">
    <property type="entry name" value="UbiA prenyltransferase"/>
    <property type="match status" value="1"/>
</dbReference>
<evidence type="ECO:0000256" key="3">
    <source>
        <dbReference type="ARBA" id="ARBA00004919"/>
    </source>
</evidence>
<dbReference type="PANTHER" id="PTHR43448">
    <property type="entry name" value="PROTOHEME IX FARNESYLTRANSFERASE, MITOCHONDRIAL"/>
    <property type="match status" value="1"/>
</dbReference>
<dbReference type="PANTHER" id="PTHR43448:SF2">
    <property type="entry name" value="PROTOHEME IX FARNESYLTRANSFERASE, MITOCHONDRIAL"/>
    <property type="match status" value="1"/>
</dbReference>
<name>A0A7J2TGN5_ARCFL</name>
<evidence type="ECO:0000256" key="7">
    <source>
        <dbReference type="ARBA" id="ARBA00022989"/>
    </source>
</evidence>
<accession>A0A7J2TGN5</accession>
<sequence>MKLSSLVELIKPKQTLLLMITFLIPFIVAGGREIVPIVATAMAISGTTALNMWLDRDIDAMMVRTMNRPLPSGKLKPEFCAIYGFSLFSFGFILALFFKLEFALVLFLGLFFDIVVYTIMLKRRSPYSIVIGGFAGAMPALAGWVAAQGFTVPGFLIASIVLLWIPSHIWFIAIHYEEDYRKANIPMFPVVFGIEKTARAIVFSTALMLVILVALYFILPLHPIYLLISIPATVYFLLKAILFALKPERSKARRMYKLASIKLGLIFLAILIAKMF</sequence>
<comment type="function">
    <text evidence="1 11">Converts heme B (protoheme IX) to heme O by substitution of the vinyl group on carbon 2 of heme B porphyrin ring with a hydroxyethyl farnesyl side group.</text>
</comment>
<comment type="catalytic activity">
    <reaction evidence="10 11">
        <text>heme b + (2E,6E)-farnesyl diphosphate + H2O = Fe(II)-heme o + diphosphate</text>
        <dbReference type="Rhea" id="RHEA:28070"/>
        <dbReference type="ChEBI" id="CHEBI:15377"/>
        <dbReference type="ChEBI" id="CHEBI:33019"/>
        <dbReference type="ChEBI" id="CHEBI:60344"/>
        <dbReference type="ChEBI" id="CHEBI:60530"/>
        <dbReference type="ChEBI" id="CHEBI:175763"/>
        <dbReference type="EC" id="2.5.1.141"/>
    </reaction>
</comment>
<evidence type="ECO:0000256" key="9">
    <source>
        <dbReference type="ARBA" id="ARBA00023136"/>
    </source>
</evidence>
<keyword evidence="9 11" id="KW-0472">Membrane</keyword>
<proteinExistence type="inferred from homology"/>
<feature type="transmembrane region" description="Helical" evidence="11">
    <location>
        <begin position="197"/>
        <end position="218"/>
    </location>
</feature>
<evidence type="ECO:0000256" key="1">
    <source>
        <dbReference type="ARBA" id="ARBA00004019"/>
    </source>
</evidence>
<evidence type="ECO:0000256" key="2">
    <source>
        <dbReference type="ARBA" id="ARBA00004651"/>
    </source>
</evidence>
<dbReference type="Pfam" id="PF01040">
    <property type="entry name" value="UbiA"/>
    <property type="match status" value="1"/>
</dbReference>
<comment type="subcellular location">
    <subcellularLocation>
        <location evidence="2 11">Cell membrane</location>
        <topology evidence="2 11">Multi-pass membrane protein</topology>
    </subcellularLocation>
</comment>
<dbReference type="InterPro" id="IPR030470">
    <property type="entry name" value="UbiA_prenylTrfase_CS"/>
</dbReference>
<organism evidence="12">
    <name type="scientific">Archaeoglobus fulgidus</name>
    <dbReference type="NCBI Taxonomy" id="2234"/>
    <lineage>
        <taxon>Archaea</taxon>
        <taxon>Methanobacteriati</taxon>
        <taxon>Methanobacteriota</taxon>
        <taxon>Archaeoglobi</taxon>
        <taxon>Archaeoglobales</taxon>
        <taxon>Archaeoglobaceae</taxon>
        <taxon>Archaeoglobus</taxon>
    </lineage>
</organism>
<reference evidence="12" key="1">
    <citation type="journal article" date="2020" name="mSystems">
        <title>Genome- and Community-Level Interaction Insights into Carbon Utilization and Element Cycling Functions of Hydrothermarchaeota in Hydrothermal Sediment.</title>
        <authorList>
            <person name="Zhou Z."/>
            <person name="Liu Y."/>
            <person name="Xu W."/>
            <person name="Pan J."/>
            <person name="Luo Z.H."/>
            <person name="Li M."/>
        </authorList>
    </citation>
    <scope>NUCLEOTIDE SEQUENCE [LARGE SCALE GENOMIC DNA]</scope>
    <source>
        <strain evidence="12">SpSt-26</strain>
    </source>
</reference>
<comment type="similarity">
    <text evidence="11">Belongs to the UbiA prenyltransferase family. Protoheme IX farnesyltransferase subfamily.</text>
</comment>
<feature type="transmembrane region" description="Helical" evidence="11">
    <location>
        <begin position="127"/>
        <end position="147"/>
    </location>
</feature>
<comment type="caution">
    <text evidence="12">The sequence shown here is derived from an EMBL/GenBank/DDBJ whole genome shotgun (WGS) entry which is preliminary data.</text>
</comment>
<protein>
    <recommendedName>
        <fullName evidence="11">Protoheme IX farnesyltransferase</fullName>
        <ecNumber evidence="11">2.5.1.141</ecNumber>
    </recommendedName>
    <alternativeName>
        <fullName evidence="11">Heme B farnesyltransferase</fullName>
    </alternativeName>
    <alternativeName>
        <fullName evidence="11">Heme O synthase</fullName>
    </alternativeName>
</protein>
<keyword evidence="7 11" id="KW-1133">Transmembrane helix</keyword>
<dbReference type="EC" id="2.5.1.141" evidence="11"/>
<keyword evidence="8 11" id="KW-0350">Heme biosynthesis</keyword>
<dbReference type="HAMAP" id="MF_00154">
    <property type="entry name" value="CyoE_CtaB"/>
    <property type="match status" value="1"/>
</dbReference>
<feature type="transmembrane region" description="Helical" evidence="11">
    <location>
        <begin position="255"/>
        <end position="273"/>
    </location>
</feature>
<dbReference type="NCBIfam" id="TIGR01473">
    <property type="entry name" value="cyoE_ctaB"/>
    <property type="match status" value="1"/>
</dbReference>
<dbReference type="PROSITE" id="PS00943">
    <property type="entry name" value="UBIA"/>
    <property type="match status" value="1"/>
</dbReference>
<evidence type="ECO:0000256" key="11">
    <source>
        <dbReference type="HAMAP-Rule" id="MF_00154"/>
    </source>
</evidence>
<dbReference type="EMBL" id="DSLA01000017">
    <property type="protein sequence ID" value="HEH34705.1"/>
    <property type="molecule type" value="Genomic_DNA"/>
</dbReference>
<evidence type="ECO:0000256" key="10">
    <source>
        <dbReference type="ARBA" id="ARBA00047690"/>
    </source>
</evidence>
<dbReference type="GO" id="GO:0005886">
    <property type="term" value="C:plasma membrane"/>
    <property type="evidence" value="ECO:0007669"/>
    <property type="project" value="UniProtKB-SubCell"/>
</dbReference>
<evidence type="ECO:0000313" key="12">
    <source>
        <dbReference type="EMBL" id="HEH34705.1"/>
    </source>
</evidence>
<comment type="pathway">
    <text evidence="3 11">Porphyrin-containing compound metabolism; heme O biosynthesis; heme O from protoheme: step 1/1.</text>
</comment>
<feature type="transmembrane region" description="Helical" evidence="11">
    <location>
        <begin position="75"/>
        <end position="96"/>
    </location>
</feature>
<keyword evidence="5 11" id="KW-0808">Transferase</keyword>
<comment type="similarity">
    <text evidence="4">In the C-terminal section; belongs to the UbiA prenyltransferase family. Protoheme IX farnesyltransferase subfamily.</text>
</comment>
<evidence type="ECO:0000256" key="4">
    <source>
        <dbReference type="ARBA" id="ARBA00010223"/>
    </source>
</evidence>
<dbReference type="CDD" id="cd13957">
    <property type="entry name" value="PT_UbiA_Cox10"/>
    <property type="match status" value="1"/>
</dbReference>
<dbReference type="InterPro" id="IPR000537">
    <property type="entry name" value="UbiA_prenyltransferase"/>
</dbReference>
<feature type="transmembrane region" description="Helical" evidence="11">
    <location>
        <begin position="102"/>
        <end position="120"/>
    </location>
</feature>
<feature type="transmembrane region" description="Helical" evidence="11">
    <location>
        <begin position="34"/>
        <end position="54"/>
    </location>
</feature>
<dbReference type="GO" id="GO:0008495">
    <property type="term" value="F:protoheme IX farnesyltransferase activity"/>
    <property type="evidence" value="ECO:0007669"/>
    <property type="project" value="UniProtKB-UniRule"/>
</dbReference>
<dbReference type="Gene3D" id="1.10.357.140">
    <property type="entry name" value="UbiA prenyltransferase"/>
    <property type="match status" value="1"/>
</dbReference>
<dbReference type="InterPro" id="IPR006369">
    <property type="entry name" value="Protohaem_IX_farnesylTrfase"/>
</dbReference>
<feature type="transmembrane region" description="Helical" evidence="11">
    <location>
        <begin position="153"/>
        <end position="176"/>
    </location>
</feature>